<evidence type="ECO:0000259" key="4">
    <source>
        <dbReference type="PROSITE" id="PS51819"/>
    </source>
</evidence>
<proteinExistence type="inferred from homology"/>
<evidence type="ECO:0000256" key="3">
    <source>
        <dbReference type="ARBA" id="ARBA00023251"/>
    </source>
</evidence>
<dbReference type="SUPFAM" id="SSF54593">
    <property type="entry name" value="Glyoxalase/Bleomycin resistance protein/Dihydroxybiphenyl dioxygenase"/>
    <property type="match status" value="1"/>
</dbReference>
<keyword evidence="6" id="KW-1185">Reference proteome</keyword>
<dbReference type="PROSITE" id="PS51819">
    <property type="entry name" value="VOC"/>
    <property type="match status" value="1"/>
</dbReference>
<evidence type="ECO:0000256" key="1">
    <source>
        <dbReference type="ARBA" id="ARBA00011051"/>
    </source>
</evidence>
<dbReference type="InterPro" id="IPR000335">
    <property type="entry name" value="Bleomycin-R"/>
</dbReference>
<gene>
    <name evidence="5" type="ORF">GCM10009710_03840</name>
</gene>
<dbReference type="RefSeq" id="WP_344197160.1">
    <property type="nucleotide sequence ID" value="NZ_BAAAME010000002.1"/>
</dbReference>
<dbReference type="InterPro" id="IPR029068">
    <property type="entry name" value="Glyas_Bleomycin-R_OHBP_Dase"/>
</dbReference>
<organism evidence="5 6">
    <name type="scientific">Aeromicrobium alkaliterrae</name>
    <dbReference type="NCBI Taxonomy" id="302168"/>
    <lineage>
        <taxon>Bacteria</taxon>
        <taxon>Bacillati</taxon>
        <taxon>Actinomycetota</taxon>
        <taxon>Actinomycetes</taxon>
        <taxon>Propionibacteriales</taxon>
        <taxon>Nocardioidaceae</taxon>
        <taxon>Aeromicrobium</taxon>
    </lineage>
</organism>
<sequence length="110" mass="12390">MTTAVPILRISDVEVSLAWWARLGFVEEFRHEFEPGLPLFIGVVRDDCRVYLSQHEGDAHGPSLVYLWVDDVDVVAAELGVQEEDMPWARDCEVTDPDGNRIRVASPPRG</sequence>
<dbReference type="InterPro" id="IPR037523">
    <property type="entry name" value="VOC_core"/>
</dbReference>
<protein>
    <recommendedName>
        <fullName evidence="2">Bleomycin resistance protein</fullName>
    </recommendedName>
</protein>
<evidence type="ECO:0000313" key="5">
    <source>
        <dbReference type="EMBL" id="GAA1726410.1"/>
    </source>
</evidence>
<comment type="similarity">
    <text evidence="1">Belongs to the bleomycin resistance protein family.</text>
</comment>
<feature type="domain" description="VOC" evidence="4">
    <location>
        <begin position="1"/>
        <end position="110"/>
    </location>
</feature>
<comment type="caution">
    <text evidence="5">The sequence shown here is derived from an EMBL/GenBank/DDBJ whole genome shotgun (WGS) entry which is preliminary data.</text>
</comment>
<dbReference type="Pfam" id="PF19581">
    <property type="entry name" value="Glyoxalase_7"/>
    <property type="match status" value="1"/>
</dbReference>
<evidence type="ECO:0000256" key="2">
    <source>
        <dbReference type="ARBA" id="ARBA00021572"/>
    </source>
</evidence>
<dbReference type="Proteomes" id="UP001501057">
    <property type="component" value="Unassembled WGS sequence"/>
</dbReference>
<evidence type="ECO:0000313" key="6">
    <source>
        <dbReference type="Proteomes" id="UP001501057"/>
    </source>
</evidence>
<dbReference type="EMBL" id="BAAAME010000002">
    <property type="protein sequence ID" value="GAA1726410.1"/>
    <property type="molecule type" value="Genomic_DNA"/>
</dbReference>
<dbReference type="Gene3D" id="3.10.180.10">
    <property type="entry name" value="2,3-Dihydroxybiphenyl 1,2-Dioxygenase, domain 1"/>
    <property type="match status" value="1"/>
</dbReference>
<keyword evidence="3" id="KW-0046">Antibiotic resistance</keyword>
<accession>A0ABN2JIT3</accession>
<name>A0ABN2JIT3_9ACTN</name>
<reference evidence="5 6" key="1">
    <citation type="journal article" date="2019" name="Int. J. Syst. Evol. Microbiol.">
        <title>The Global Catalogue of Microorganisms (GCM) 10K type strain sequencing project: providing services to taxonomists for standard genome sequencing and annotation.</title>
        <authorList>
            <consortium name="The Broad Institute Genomics Platform"/>
            <consortium name="The Broad Institute Genome Sequencing Center for Infectious Disease"/>
            <person name="Wu L."/>
            <person name="Ma J."/>
        </authorList>
    </citation>
    <scope>NUCLEOTIDE SEQUENCE [LARGE SCALE GENOMIC DNA]</scope>
    <source>
        <strain evidence="5 6">JCM 13518</strain>
    </source>
</reference>